<dbReference type="EMBL" id="NVUK01000008">
    <property type="protein sequence ID" value="PCI78137.1"/>
    <property type="molecule type" value="Genomic_DNA"/>
</dbReference>
<reference evidence="2" key="1">
    <citation type="submission" date="2017-08" db="EMBL/GenBank/DDBJ databases">
        <title>A dynamic microbial community with high functional redundancy inhabits the cold, oxic subseafloor aquifer.</title>
        <authorList>
            <person name="Tully B.J."/>
            <person name="Wheat C.G."/>
            <person name="Glazer B.T."/>
            <person name="Huber J.A."/>
        </authorList>
    </citation>
    <scope>NUCLEOTIDE SEQUENCE [LARGE SCALE GENOMIC DNA]</scope>
</reference>
<organism evidence="1 2">
    <name type="scientific">Aerophobetes bacterium</name>
    <dbReference type="NCBI Taxonomy" id="2030807"/>
    <lineage>
        <taxon>Bacteria</taxon>
        <taxon>Candidatus Aerophobota</taxon>
    </lineage>
</organism>
<gene>
    <name evidence="1" type="ORF">COB21_01330</name>
</gene>
<comment type="caution">
    <text evidence="1">The sequence shown here is derived from an EMBL/GenBank/DDBJ whole genome shotgun (WGS) entry which is preliminary data.</text>
</comment>
<sequence>PKKERSTRSRDLVYASHYDRGKLAVSPMGSIIWSSERIKDFSINKNLPAIVNYYTNEDVAQFSRDIKCLIDTHLRKTNDSPIGLKPLPTTIKALRRYWLLALQRYLHPDKTHTCKAHNLPDADDTADDVDVSANFKKNLCAAVNELNTILQYILDETK</sequence>
<feature type="non-terminal residue" evidence="1">
    <location>
        <position position="1"/>
    </location>
</feature>
<protein>
    <submittedName>
        <fullName evidence="1">Uncharacterized protein</fullName>
    </submittedName>
</protein>
<accession>A0A2A4X7W3</accession>
<evidence type="ECO:0000313" key="1">
    <source>
        <dbReference type="EMBL" id="PCI78137.1"/>
    </source>
</evidence>
<name>A0A2A4X7W3_UNCAE</name>
<evidence type="ECO:0000313" key="2">
    <source>
        <dbReference type="Proteomes" id="UP000218775"/>
    </source>
</evidence>
<dbReference type="AlphaFoldDB" id="A0A2A4X7W3"/>
<dbReference type="Proteomes" id="UP000218775">
    <property type="component" value="Unassembled WGS sequence"/>
</dbReference>
<proteinExistence type="predicted"/>